<dbReference type="InterPro" id="IPR019324">
    <property type="entry name" value="MPP6"/>
</dbReference>
<name>A0AA38CFI7_TAXCH</name>
<dbReference type="PANTHER" id="PTHR13582:SF0">
    <property type="entry name" value="M-PHASE PHOSPHOPROTEIN 6"/>
    <property type="match status" value="1"/>
</dbReference>
<evidence type="ECO:0008006" key="4">
    <source>
        <dbReference type="Google" id="ProtNLM"/>
    </source>
</evidence>
<feature type="region of interest" description="Disordered" evidence="1">
    <location>
        <begin position="1"/>
        <end position="22"/>
    </location>
</feature>
<organism evidence="2 3">
    <name type="scientific">Taxus chinensis</name>
    <name type="common">Chinese yew</name>
    <name type="synonym">Taxus wallichiana var. chinensis</name>
    <dbReference type="NCBI Taxonomy" id="29808"/>
    <lineage>
        <taxon>Eukaryota</taxon>
        <taxon>Viridiplantae</taxon>
        <taxon>Streptophyta</taxon>
        <taxon>Embryophyta</taxon>
        <taxon>Tracheophyta</taxon>
        <taxon>Spermatophyta</taxon>
        <taxon>Pinopsida</taxon>
        <taxon>Pinidae</taxon>
        <taxon>Conifers II</taxon>
        <taxon>Cupressales</taxon>
        <taxon>Taxaceae</taxon>
        <taxon>Taxus</taxon>
    </lineage>
</organism>
<feature type="compositionally biased region" description="Basic and acidic residues" evidence="1">
    <location>
        <begin position="111"/>
        <end position="121"/>
    </location>
</feature>
<evidence type="ECO:0000313" key="2">
    <source>
        <dbReference type="EMBL" id="KAH9299312.1"/>
    </source>
</evidence>
<protein>
    <recommendedName>
        <fullName evidence="4">M-phase phosphoprotein 6</fullName>
    </recommendedName>
</protein>
<dbReference type="OMA" id="CMVIMEG"/>
<proteinExistence type="predicted"/>
<dbReference type="EMBL" id="JAHRHJ020000010">
    <property type="protein sequence ID" value="KAH9299312.1"/>
    <property type="molecule type" value="Genomic_DNA"/>
</dbReference>
<feature type="region of interest" description="Disordered" evidence="1">
    <location>
        <begin position="56"/>
        <end position="172"/>
    </location>
</feature>
<evidence type="ECO:0000256" key="1">
    <source>
        <dbReference type="SAM" id="MobiDB-lite"/>
    </source>
</evidence>
<feature type="compositionally biased region" description="Polar residues" evidence="1">
    <location>
        <begin position="75"/>
        <end position="85"/>
    </location>
</feature>
<dbReference type="Proteomes" id="UP000824469">
    <property type="component" value="Unassembled WGS sequence"/>
</dbReference>
<reference evidence="2 3" key="1">
    <citation type="journal article" date="2021" name="Nat. Plants">
        <title>The Taxus genome provides insights into paclitaxel biosynthesis.</title>
        <authorList>
            <person name="Xiong X."/>
            <person name="Gou J."/>
            <person name="Liao Q."/>
            <person name="Li Y."/>
            <person name="Zhou Q."/>
            <person name="Bi G."/>
            <person name="Li C."/>
            <person name="Du R."/>
            <person name="Wang X."/>
            <person name="Sun T."/>
            <person name="Guo L."/>
            <person name="Liang H."/>
            <person name="Lu P."/>
            <person name="Wu Y."/>
            <person name="Zhang Z."/>
            <person name="Ro D.K."/>
            <person name="Shang Y."/>
            <person name="Huang S."/>
            <person name="Yan J."/>
        </authorList>
    </citation>
    <scope>NUCLEOTIDE SEQUENCE [LARGE SCALE GENOMIC DNA]</scope>
    <source>
        <strain evidence="2">Ta-2019</strain>
    </source>
</reference>
<feature type="non-terminal residue" evidence="2">
    <location>
        <position position="172"/>
    </location>
</feature>
<comment type="caution">
    <text evidence="2">The sequence shown here is derived from an EMBL/GenBank/DDBJ whole genome shotgun (WGS) entry which is preliminary data.</text>
</comment>
<feature type="compositionally biased region" description="Polar residues" evidence="1">
    <location>
        <begin position="126"/>
        <end position="153"/>
    </location>
</feature>
<sequence>FMQRAREKEEIVKKEEEEERKIISPISSSKKCVVIMEGDPKPGAFSGRMSFQNFNPSIDKLNEEQKETHKHRLYTASSADGNKMNVSRENEASEYGNDSLNKNQENDASEDLQRKKQKVEEDAQGSYLSPRNSGGHNGSPSFSDEGKNSQQQRSKLDWRLLRPPTGRTKRSG</sequence>
<evidence type="ECO:0000313" key="3">
    <source>
        <dbReference type="Proteomes" id="UP000824469"/>
    </source>
</evidence>
<dbReference type="PANTHER" id="PTHR13582">
    <property type="entry name" value="M-PHASE PHOSPHOPROTEIN 6"/>
    <property type="match status" value="1"/>
</dbReference>
<keyword evidence="3" id="KW-1185">Reference proteome</keyword>
<gene>
    <name evidence="2" type="ORF">KI387_030994</name>
</gene>
<dbReference type="GO" id="GO:0000460">
    <property type="term" value="P:maturation of 5.8S rRNA"/>
    <property type="evidence" value="ECO:0007669"/>
    <property type="project" value="TreeGrafter"/>
</dbReference>
<dbReference type="AlphaFoldDB" id="A0AA38CFI7"/>
<accession>A0AA38CFI7</accession>